<dbReference type="GO" id="GO:0009927">
    <property type="term" value="F:histidine phosphotransfer kinase activity"/>
    <property type="evidence" value="ECO:0007669"/>
    <property type="project" value="TreeGrafter"/>
</dbReference>
<feature type="modified residue" description="4-aspartylphosphate" evidence="6">
    <location>
        <position position="885"/>
    </location>
</feature>
<dbReference type="PANTHER" id="PTHR43047">
    <property type="entry name" value="TWO-COMPONENT HISTIDINE PROTEIN KINASE"/>
    <property type="match status" value="1"/>
</dbReference>
<keyword evidence="8" id="KW-0812">Transmembrane</keyword>
<sequence>MATAVHPVPRDHESGPEPRAPGARPVPLLKVAGRVPRWLSDWRTWITCLLVAVIVAVGVWQLHAEERQRLADLRLTVQDAAEDYAVEIKRQVVASASATWALGAVVQAFGTNMSFPADAFATVASTLSAGYKGVTMLQLAPAGVVEHVWPERELTLKALGISLLVVPPRRAELLDEIAAYPKRRASITGPRTLKLLGETGVIIRHPIFTTFADKYLELPPYYYPPDDATYTLNCSTPTLRAEHCHLPGPDAPDGSPTFLWGFATVISSVPDLVRPTGLERLERKTVGGLSALGWQMRDLHPHPELSYADGIFASSPSAPLNVTLADAVVANVTIGDLGVHWQILVAPDKGWPRVSEPFAVQLLLVVLFTLVGGLGMGGAVIGAVRATHARSEAELNAQLETHALQAAALARSRLIRTVMHDLRSPLLSISTLTRALLLRHAPHDAAPVAVPWVQLDAVRECAQLCEGIVSDMLDFERIEAGRLSLHFRPFLVADVLRGCAATFGSIAALKGVRLLLLEPEPSVACAQLLGDLRRIQQCVNNGLSNAIKFTPAGRHIRVALALRDAEPPPEPPHADARTRLSSSHRQPRPLLRGRTHTITSTRSRWSAARGPLDAYKARSLSGRTSSARSTPRDAIRDSHGTRARDMHAPAGADGPARRSGSATAPGDGGDDDDGVDAPVVIGWVELLVDVTDEGTGLGAAELELLNEGEPFTQVGLGQMQGNAGTGLGLSIVRQVTKLHHASSVSLASGGPDCGCTFSLRIRCERLSHAQPPPNGGAADGGALRAASPRGAGSDSARAHDSEAPSRAAPAAAPADARGAGAGPACVPFPADYRVLHVEDDAFVRLALPLTTFVALGIEYAQAEHGGEATARILERGERFDAVVIDNQMPVMGGAATASALRAGGYRGLIVGVTGDPSGCADRDSFETSGLDRCLSKDTEGMEQLVNALRDHARQIAAGAIARAAALTAMAAPAESVVQPADASANVLARL</sequence>
<evidence type="ECO:0000256" key="1">
    <source>
        <dbReference type="ARBA" id="ARBA00000085"/>
    </source>
</evidence>
<dbReference type="SUPFAM" id="SSF55874">
    <property type="entry name" value="ATPase domain of HSP90 chaperone/DNA topoisomerase II/histidine kinase"/>
    <property type="match status" value="2"/>
</dbReference>
<feature type="domain" description="Response regulatory" evidence="10">
    <location>
        <begin position="833"/>
        <end position="951"/>
    </location>
</feature>
<evidence type="ECO:0000256" key="3">
    <source>
        <dbReference type="ARBA" id="ARBA00022553"/>
    </source>
</evidence>
<comment type="caution">
    <text evidence="11">The sequence shown here is derived from an EMBL/GenBank/DDBJ whole genome shotgun (WGS) entry which is preliminary data.</text>
</comment>
<name>A0A8J5X207_DIALT</name>
<dbReference type="InterPro" id="IPR004358">
    <property type="entry name" value="Sig_transdc_His_kin-like_C"/>
</dbReference>
<feature type="transmembrane region" description="Helical" evidence="8">
    <location>
        <begin position="362"/>
        <end position="384"/>
    </location>
</feature>
<dbReference type="InterPro" id="IPR001789">
    <property type="entry name" value="Sig_transdc_resp-reg_receiver"/>
</dbReference>
<evidence type="ECO:0000259" key="9">
    <source>
        <dbReference type="PROSITE" id="PS50109"/>
    </source>
</evidence>
<keyword evidence="12" id="KW-1185">Reference proteome</keyword>
<feature type="region of interest" description="Disordered" evidence="7">
    <location>
        <begin position="564"/>
        <end position="675"/>
    </location>
</feature>
<dbReference type="SMART" id="SM01079">
    <property type="entry name" value="CHASE"/>
    <property type="match status" value="1"/>
</dbReference>
<organism evidence="11 12">
    <name type="scientific">Diacronema lutheri</name>
    <name type="common">Unicellular marine alga</name>
    <name type="synonym">Monochrysis lutheri</name>
    <dbReference type="NCBI Taxonomy" id="2081491"/>
    <lineage>
        <taxon>Eukaryota</taxon>
        <taxon>Haptista</taxon>
        <taxon>Haptophyta</taxon>
        <taxon>Pavlovophyceae</taxon>
        <taxon>Pavlovales</taxon>
        <taxon>Pavlovaceae</taxon>
        <taxon>Diacronema</taxon>
    </lineage>
</organism>
<comment type="catalytic activity">
    <reaction evidence="1">
        <text>ATP + protein L-histidine = ADP + protein N-phospho-L-histidine.</text>
        <dbReference type="EC" id="2.7.13.3"/>
    </reaction>
</comment>
<evidence type="ECO:0000256" key="6">
    <source>
        <dbReference type="PROSITE-ProRule" id="PRU00169"/>
    </source>
</evidence>
<protein>
    <recommendedName>
        <fullName evidence="2">histidine kinase</fullName>
        <ecNumber evidence="2">2.7.13.3</ecNumber>
    </recommendedName>
</protein>
<dbReference type="Gene3D" id="3.40.50.2300">
    <property type="match status" value="1"/>
</dbReference>
<keyword evidence="8" id="KW-0472">Membrane</keyword>
<evidence type="ECO:0000256" key="7">
    <source>
        <dbReference type="SAM" id="MobiDB-lite"/>
    </source>
</evidence>
<keyword evidence="8" id="KW-1133">Transmembrane helix</keyword>
<evidence type="ECO:0000256" key="4">
    <source>
        <dbReference type="ARBA" id="ARBA00022679"/>
    </source>
</evidence>
<feature type="region of interest" description="Disordered" evidence="7">
    <location>
        <begin position="768"/>
        <end position="816"/>
    </location>
</feature>
<dbReference type="PRINTS" id="PR00344">
    <property type="entry name" value="BCTRLSENSOR"/>
</dbReference>
<accession>A0A8J5X207</accession>
<dbReference type="CDD" id="cd00082">
    <property type="entry name" value="HisKA"/>
    <property type="match status" value="1"/>
</dbReference>
<feature type="compositionally biased region" description="Basic residues" evidence="7">
    <location>
        <begin position="585"/>
        <end position="595"/>
    </location>
</feature>
<dbReference type="Pfam" id="PF02518">
    <property type="entry name" value="HATPase_c"/>
    <property type="match status" value="1"/>
</dbReference>
<dbReference type="PANTHER" id="PTHR43047:SF72">
    <property type="entry name" value="OSMOSENSING HISTIDINE PROTEIN KINASE SLN1"/>
    <property type="match status" value="1"/>
</dbReference>
<reference evidence="11" key="1">
    <citation type="submission" date="2021-05" db="EMBL/GenBank/DDBJ databases">
        <title>The genome of the haptophyte Pavlova lutheri (Diacronema luteri, Pavlovales) - a model for lipid biosynthesis in eukaryotic algae.</title>
        <authorList>
            <person name="Hulatt C.J."/>
            <person name="Posewitz M.C."/>
        </authorList>
    </citation>
    <scope>NUCLEOTIDE SEQUENCE</scope>
    <source>
        <strain evidence="11">NIVA-4/92</strain>
    </source>
</reference>
<dbReference type="Pfam" id="PF00072">
    <property type="entry name" value="Response_reg"/>
    <property type="match status" value="1"/>
</dbReference>
<dbReference type="InterPro" id="IPR003661">
    <property type="entry name" value="HisK_dim/P_dom"/>
</dbReference>
<evidence type="ECO:0000256" key="8">
    <source>
        <dbReference type="SAM" id="Phobius"/>
    </source>
</evidence>
<proteinExistence type="predicted"/>
<evidence type="ECO:0000256" key="5">
    <source>
        <dbReference type="ARBA" id="ARBA00022777"/>
    </source>
</evidence>
<dbReference type="SUPFAM" id="SSF47384">
    <property type="entry name" value="Homodimeric domain of signal transducing histidine kinase"/>
    <property type="match status" value="1"/>
</dbReference>
<dbReference type="PROSITE" id="PS50110">
    <property type="entry name" value="RESPONSE_REGULATORY"/>
    <property type="match status" value="1"/>
</dbReference>
<feature type="transmembrane region" description="Helical" evidence="8">
    <location>
        <begin position="42"/>
        <end position="60"/>
    </location>
</feature>
<dbReference type="Proteomes" id="UP000751190">
    <property type="component" value="Unassembled WGS sequence"/>
</dbReference>
<feature type="compositionally biased region" description="Basic and acidic residues" evidence="7">
    <location>
        <begin position="630"/>
        <end position="647"/>
    </location>
</feature>
<keyword evidence="4" id="KW-0808">Transferase</keyword>
<dbReference type="GO" id="GO:0000155">
    <property type="term" value="F:phosphorelay sensor kinase activity"/>
    <property type="evidence" value="ECO:0007669"/>
    <property type="project" value="InterPro"/>
</dbReference>
<dbReference type="SMART" id="SM00448">
    <property type="entry name" value="REC"/>
    <property type="match status" value="1"/>
</dbReference>
<dbReference type="SMART" id="SM00388">
    <property type="entry name" value="HisKA"/>
    <property type="match status" value="1"/>
</dbReference>
<dbReference type="GO" id="GO:0005886">
    <property type="term" value="C:plasma membrane"/>
    <property type="evidence" value="ECO:0007669"/>
    <property type="project" value="TreeGrafter"/>
</dbReference>
<dbReference type="SMART" id="SM00387">
    <property type="entry name" value="HATPase_c"/>
    <property type="match status" value="1"/>
</dbReference>
<keyword evidence="5" id="KW-0418">Kinase</keyword>
<evidence type="ECO:0000313" key="12">
    <source>
        <dbReference type="Proteomes" id="UP000751190"/>
    </source>
</evidence>
<dbReference type="PROSITE" id="PS50109">
    <property type="entry name" value="HIS_KIN"/>
    <property type="match status" value="1"/>
</dbReference>
<feature type="domain" description="Histidine kinase" evidence="9">
    <location>
        <begin position="417"/>
        <end position="765"/>
    </location>
</feature>
<dbReference type="Gene3D" id="1.10.287.130">
    <property type="match status" value="1"/>
</dbReference>
<gene>
    <name evidence="11" type="ORF">KFE25_001454</name>
</gene>
<dbReference type="OrthoDB" id="60033at2759"/>
<dbReference type="InterPro" id="IPR003594">
    <property type="entry name" value="HATPase_dom"/>
</dbReference>
<dbReference type="EC" id="2.7.13.3" evidence="2"/>
<dbReference type="Gene3D" id="3.30.565.10">
    <property type="entry name" value="Histidine kinase-like ATPase, C-terminal domain"/>
    <property type="match status" value="1"/>
</dbReference>
<dbReference type="InterPro" id="IPR005467">
    <property type="entry name" value="His_kinase_dom"/>
</dbReference>
<dbReference type="InterPro" id="IPR006189">
    <property type="entry name" value="CHASE_dom"/>
</dbReference>
<evidence type="ECO:0000259" key="10">
    <source>
        <dbReference type="PROSITE" id="PS50110"/>
    </source>
</evidence>
<dbReference type="InterPro" id="IPR036890">
    <property type="entry name" value="HATPase_C_sf"/>
</dbReference>
<dbReference type="InterPro" id="IPR011006">
    <property type="entry name" value="CheY-like_superfamily"/>
</dbReference>
<evidence type="ECO:0000256" key="2">
    <source>
        <dbReference type="ARBA" id="ARBA00012438"/>
    </source>
</evidence>
<feature type="region of interest" description="Disordered" evidence="7">
    <location>
        <begin position="1"/>
        <end position="23"/>
    </location>
</feature>
<dbReference type="InterPro" id="IPR036097">
    <property type="entry name" value="HisK_dim/P_sf"/>
</dbReference>
<keyword evidence="3 6" id="KW-0597">Phosphoprotein</keyword>
<feature type="compositionally biased region" description="Low complexity" evidence="7">
    <location>
        <begin position="804"/>
        <end position="816"/>
    </location>
</feature>
<dbReference type="AlphaFoldDB" id="A0A8J5X207"/>
<dbReference type="SUPFAM" id="SSF52172">
    <property type="entry name" value="CheY-like"/>
    <property type="match status" value="1"/>
</dbReference>
<dbReference type="EMBL" id="JAGTXO010000065">
    <property type="protein sequence ID" value="KAG8457668.1"/>
    <property type="molecule type" value="Genomic_DNA"/>
</dbReference>
<dbReference type="Pfam" id="PF00512">
    <property type="entry name" value="HisKA"/>
    <property type="match status" value="1"/>
</dbReference>
<evidence type="ECO:0000313" key="11">
    <source>
        <dbReference type="EMBL" id="KAG8457668.1"/>
    </source>
</evidence>